<keyword evidence="1" id="KW-0812">Transmembrane</keyword>
<dbReference type="HOGENOM" id="CLU_038241_0_0_11"/>
<evidence type="ECO:0008006" key="4">
    <source>
        <dbReference type="Google" id="ProtNLM"/>
    </source>
</evidence>
<keyword evidence="3" id="KW-1185">Reference proteome</keyword>
<feature type="transmembrane region" description="Helical" evidence="1">
    <location>
        <begin position="265"/>
        <end position="285"/>
    </location>
</feature>
<proteinExistence type="predicted"/>
<evidence type="ECO:0000313" key="2">
    <source>
        <dbReference type="EMBL" id="AIT61894.1"/>
    </source>
</evidence>
<evidence type="ECO:0000313" key="3">
    <source>
        <dbReference type="Proteomes" id="UP000029914"/>
    </source>
</evidence>
<keyword evidence="1" id="KW-1133">Transmembrane helix</keyword>
<dbReference type="AlphaFoldDB" id="A0A097IID6"/>
<gene>
    <name evidence="2" type="ORF">CDOO_11965</name>
</gene>
<sequence length="482" mass="51600">MIPEGPSEDAWLDRAGADVRTNIGVKRARWRSTVSEAFSSPVASVRRTYSFLVTTPGKMFAVTIFLSVAIFAAGYSMSASATERQDGLDVLLTETEPLSYSAHDLYTNLSLADTVATSGFVRPGVDSQTTLDRYYAAIDQASVAATQSASGIDPKDPEVAELVTTIQRELPVYTAMVETARTNSRMGNPVGVTYMTNASGLMRGDILPAASKLFQLTGDNVAEQQTRLTTPQWVPLSGLLAAVLFLVAAQWWLWRRTRRRFNRGFLAATAMMVLAILWVGVSNLATWQTGGRGFQEASGPWDSLTNARILAQEAQTTETLALLRRETDAEPTAAFDSMSHAVTSAIDDVEAARAEGVNLDGFSSPATSADRQAADVRAALDDWSGAYDRYLAALSAGDYDTAAYLSTTTSLAPGAEPTTASAAGRLDNALSELIDGARTSMRAYIADGLAATTLVATAVLLLAFLAVVSLWLGIRARLQEYL</sequence>
<dbReference type="EMBL" id="CP006764">
    <property type="protein sequence ID" value="AIT61894.1"/>
    <property type="molecule type" value="Genomic_DNA"/>
</dbReference>
<accession>A0A097IID6</accession>
<dbReference type="Proteomes" id="UP000029914">
    <property type="component" value="Chromosome"/>
</dbReference>
<organism evidence="2 3">
    <name type="scientific">Corynebacterium doosanense CAU 212 = DSM 45436</name>
    <dbReference type="NCBI Taxonomy" id="558173"/>
    <lineage>
        <taxon>Bacteria</taxon>
        <taxon>Bacillati</taxon>
        <taxon>Actinomycetota</taxon>
        <taxon>Actinomycetes</taxon>
        <taxon>Mycobacteriales</taxon>
        <taxon>Corynebacteriaceae</taxon>
        <taxon>Corynebacterium</taxon>
    </lineage>
</organism>
<protein>
    <recommendedName>
        <fullName evidence="4">Phenol hydroxylase</fullName>
    </recommendedName>
</protein>
<name>A0A097IID6_9CORY</name>
<feature type="transmembrane region" description="Helical" evidence="1">
    <location>
        <begin position="448"/>
        <end position="474"/>
    </location>
</feature>
<reference evidence="2 3" key="1">
    <citation type="submission" date="2013-09" db="EMBL/GenBank/DDBJ databases">
        <title>Complete genome sequence of Corynebacterium doosanense CAU 212(T) (=DSM 45436(T)), isolated from activated sludge.</title>
        <authorList>
            <person name="Schaffert L."/>
            <person name="Albersmeier A."/>
            <person name="Kalinowski J."/>
            <person name="Ruckert C."/>
        </authorList>
    </citation>
    <scope>NUCLEOTIDE SEQUENCE [LARGE SCALE GENOMIC DNA]</scope>
    <source>
        <strain evidence="2 3">CAU 212</strain>
    </source>
</reference>
<feature type="transmembrane region" description="Helical" evidence="1">
    <location>
        <begin position="233"/>
        <end position="253"/>
    </location>
</feature>
<dbReference type="KEGG" id="cdo:CDOO_11965"/>
<evidence type="ECO:0000256" key="1">
    <source>
        <dbReference type="SAM" id="Phobius"/>
    </source>
</evidence>
<keyword evidence="1" id="KW-0472">Membrane</keyword>
<feature type="transmembrane region" description="Helical" evidence="1">
    <location>
        <begin position="59"/>
        <end position="77"/>
    </location>
</feature>
<dbReference type="eggNOG" id="COG5278">
    <property type="taxonomic scope" value="Bacteria"/>
</dbReference>
<dbReference type="STRING" id="558173.CDOO_11965"/>